<dbReference type="Pfam" id="PF00881">
    <property type="entry name" value="Nitroreductase"/>
    <property type="match status" value="1"/>
</dbReference>
<proteinExistence type="inferred from homology"/>
<protein>
    <submittedName>
        <fullName evidence="4">Nitroreductase</fullName>
    </submittedName>
</protein>
<dbReference type="AlphaFoldDB" id="A0A2A9HD18"/>
<dbReference type="InterPro" id="IPR029479">
    <property type="entry name" value="Nitroreductase"/>
</dbReference>
<keyword evidence="5" id="KW-1185">Reference proteome</keyword>
<dbReference type="GO" id="GO:0016491">
    <property type="term" value="F:oxidoreductase activity"/>
    <property type="evidence" value="ECO:0007669"/>
    <property type="project" value="UniProtKB-KW"/>
</dbReference>
<dbReference type="CDD" id="cd02062">
    <property type="entry name" value="Nitro_FMN_reductase"/>
    <property type="match status" value="1"/>
</dbReference>
<comment type="similarity">
    <text evidence="1">Belongs to the nitroreductase family.</text>
</comment>
<feature type="domain" description="Nitroreductase" evidence="3">
    <location>
        <begin position="11"/>
        <end position="191"/>
    </location>
</feature>
<dbReference type="InterPro" id="IPR000415">
    <property type="entry name" value="Nitroreductase-like"/>
</dbReference>
<dbReference type="SUPFAM" id="SSF55469">
    <property type="entry name" value="FMN-dependent nitroreductase-like"/>
    <property type="match status" value="1"/>
</dbReference>
<organism evidence="4 5">
    <name type="scientific">Tepidiforma thermophila (strain KCTC 52669 / CGMCC 1.13589 / G233)</name>
    <dbReference type="NCBI Taxonomy" id="2761530"/>
    <lineage>
        <taxon>Bacteria</taxon>
        <taxon>Bacillati</taxon>
        <taxon>Chloroflexota</taxon>
        <taxon>Tepidiformia</taxon>
        <taxon>Tepidiformales</taxon>
        <taxon>Tepidiformaceae</taxon>
        <taxon>Tepidiforma</taxon>
    </lineage>
</organism>
<dbReference type="Proteomes" id="UP000223071">
    <property type="component" value="Unassembled WGS sequence"/>
</dbReference>
<name>A0A2A9HD18_TEPT2</name>
<evidence type="ECO:0000313" key="5">
    <source>
        <dbReference type="Proteomes" id="UP000223071"/>
    </source>
</evidence>
<reference evidence="4 5" key="1">
    <citation type="submission" date="2017-09" db="EMBL/GenBank/DDBJ databases">
        <title>Sequencing the genomes of two abundant thermophiles in Great Basin hot springs: Thermocrinis jamiesonii and novel Chloroflexi Thermoflexus hugenholtzii.</title>
        <authorList>
            <person name="Hedlund B."/>
        </authorList>
    </citation>
    <scope>NUCLEOTIDE SEQUENCE [LARGE SCALE GENOMIC DNA]</scope>
    <source>
        <strain evidence="4 5">G233</strain>
    </source>
</reference>
<sequence length="223" mass="24192">MDLYDVMRTAFSAREFTADPVEDATLYRILENARFAPSGGNRQGWRVIIIRDPATKAAIAEAAIPAARRYAAQVAAGENPWNTVVPTKLTPEQIAATPVPPILTEPYRNAPVLLAVCVDLSVVASIDQELPRVGIASGASIYPFAWNILLAARNEGLGGTLTTMPIAREPDLQALLHLPPHVAVATIITLGRPARQLTRLRRKPVEAFATLERYDGPPFTRPA</sequence>
<accession>A0A2A9HD18</accession>
<dbReference type="PANTHER" id="PTHR43673">
    <property type="entry name" value="NAD(P)H NITROREDUCTASE YDGI-RELATED"/>
    <property type="match status" value="1"/>
</dbReference>
<evidence type="ECO:0000256" key="1">
    <source>
        <dbReference type="ARBA" id="ARBA00007118"/>
    </source>
</evidence>
<evidence type="ECO:0000313" key="4">
    <source>
        <dbReference type="EMBL" id="PFG72925.1"/>
    </source>
</evidence>
<keyword evidence="2" id="KW-0560">Oxidoreductase</keyword>
<dbReference type="RefSeq" id="WP_098502420.1">
    <property type="nucleotide sequence ID" value="NZ_PDJQ01000001.1"/>
</dbReference>
<dbReference type="PANTHER" id="PTHR43673:SF10">
    <property type="entry name" value="NADH DEHYDROGENASE_NAD(P)H NITROREDUCTASE XCC3605-RELATED"/>
    <property type="match status" value="1"/>
</dbReference>
<dbReference type="EMBL" id="PDJQ01000001">
    <property type="protein sequence ID" value="PFG72925.1"/>
    <property type="molecule type" value="Genomic_DNA"/>
</dbReference>
<comment type="caution">
    <text evidence="4">The sequence shown here is derived from an EMBL/GenBank/DDBJ whole genome shotgun (WGS) entry which is preliminary data.</text>
</comment>
<evidence type="ECO:0000259" key="3">
    <source>
        <dbReference type="Pfam" id="PF00881"/>
    </source>
</evidence>
<dbReference type="Gene3D" id="3.40.109.10">
    <property type="entry name" value="NADH Oxidase"/>
    <property type="match status" value="1"/>
</dbReference>
<evidence type="ECO:0000256" key="2">
    <source>
        <dbReference type="ARBA" id="ARBA00023002"/>
    </source>
</evidence>
<gene>
    <name evidence="4" type="ORF">A9A59_0118</name>
</gene>